<proteinExistence type="predicted"/>
<gene>
    <name evidence="3" type="ORF">D0862_02013</name>
</gene>
<dbReference type="Proteomes" id="UP000281468">
    <property type="component" value="Unassembled WGS sequence"/>
</dbReference>
<evidence type="ECO:0000313" key="3">
    <source>
        <dbReference type="EMBL" id="RMZ14364.1"/>
    </source>
</evidence>
<sequence>ISTATRLFFYSHLTNDDSNHIGADPATPPASPLKSSQRTSSCSVEQAMDHAANTAFEAAKEAFASLAQGLRHIHWEDLPSWICNYIVEQPGLTAAQIICLVILAVPAIVTMPLLGALGFTNLGPAAGKQQDTSLAKQSSRMIPSTFGTTALFSTLQSYMMAGVRRANRWGHRTSRSSGRWSGHLCLGLDIEVPEERNTSLGHTVKRRDATR</sequence>
<reference evidence="3 4" key="1">
    <citation type="journal article" date="2018" name="BMC Genomics">
        <title>Genomic evidence for intraspecific hybridization in a clonal and extremely halotolerant yeast.</title>
        <authorList>
            <person name="Gostincar C."/>
            <person name="Stajich J.E."/>
            <person name="Zupancic J."/>
            <person name="Zalar P."/>
            <person name="Gunde-Cimerman N."/>
        </authorList>
    </citation>
    <scope>NUCLEOTIDE SEQUENCE [LARGE SCALE GENOMIC DNA]</scope>
    <source>
        <strain evidence="3 4">EXF-171</strain>
    </source>
</reference>
<keyword evidence="2" id="KW-0812">Transmembrane</keyword>
<feature type="transmembrane region" description="Helical" evidence="2">
    <location>
        <begin position="142"/>
        <end position="163"/>
    </location>
</feature>
<dbReference type="VEuPathDB" id="FungiDB:BTJ68_13740"/>
<comment type="caution">
    <text evidence="3">The sequence shown here is derived from an EMBL/GenBank/DDBJ whole genome shotgun (WGS) entry which is preliminary data.</text>
</comment>
<accession>A0A3M7HM89</accession>
<organism evidence="3 4">
    <name type="scientific">Hortaea werneckii</name>
    <name type="common">Black yeast</name>
    <name type="synonym">Cladosporium werneckii</name>
    <dbReference type="NCBI Taxonomy" id="91943"/>
    <lineage>
        <taxon>Eukaryota</taxon>
        <taxon>Fungi</taxon>
        <taxon>Dikarya</taxon>
        <taxon>Ascomycota</taxon>
        <taxon>Pezizomycotina</taxon>
        <taxon>Dothideomycetes</taxon>
        <taxon>Dothideomycetidae</taxon>
        <taxon>Mycosphaerellales</taxon>
        <taxon>Teratosphaeriaceae</taxon>
        <taxon>Hortaea</taxon>
    </lineage>
</organism>
<feature type="transmembrane region" description="Helical" evidence="2">
    <location>
        <begin position="97"/>
        <end position="122"/>
    </location>
</feature>
<keyword evidence="2" id="KW-1133">Transmembrane helix</keyword>
<evidence type="ECO:0000256" key="1">
    <source>
        <dbReference type="SAM" id="MobiDB-lite"/>
    </source>
</evidence>
<evidence type="ECO:0000313" key="4">
    <source>
        <dbReference type="Proteomes" id="UP000281468"/>
    </source>
</evidence>
<feature type="non-terminal residue" evidence="3">
    <location>
        <position position="1"/>
    </location>
</feature>
<evidence type="ECO:0000256" key="2">
    <source>
        <dbReference type="SAM" id="Phobius"/>
    </source>
</evidence>
<name>A0A3M7HM89_HORWE</name>
<dbReference type="AlphaFoldDB" id="A0A3M7HM89"/>
<feature type="region of interest" description="Disordered" evidence="1">
    <location>
        <begin position="20"/>
        <end position="39"/>
    </location>
</feature>
<keyword evidence="2" id="KW-0472">Membrane</keyword>
<dbReference type="EMBL" id="QWIQ01000035">
    <property type="protein sequence ID" value="RMZ14364.1"/>
    <property type="molecule type" value="Genomic_DNA"/>
</dbReference>
<protein>
    <submittedName>
        <fullName evidence="3">Uncharacterized protein</fullName>
    </submittedName>
</protein>